<dbReference type="Proteomes" id="UP000472265">
    <property type="component" value="Chromosome 16"/>
</dbReference>
<dbReference type="Pfam" id="PF17921">
    <property type="entry name" value="Integrase_H2C2"/>
    <property type="match status" value="1"/>
</dbReference>
<dbReference type="GO" id="GO:0015074">
    <property type="term" value="P:DNA integration"/>
    <property type="evidence" value="ECO:0007669"/>
    <property type="project" value="InterPro"/>
</dbReference>
<name>A0A671VUY8_SPAAU</name>
<evidence type="ECO:0000313" key="4">
    <source>
        <dbReference type="Proteomes" id="UP000472265"/>
    </source>
</evidence>
<dbReference type="Gene3D" id="3.30.420.10">
    <property type="entry name" value="Ribonuclease H-like superfamily/Ribonuclease H"/>
    <property type="match status" value="1"/>
</dbReference>
<evidence type="ECO:0000259" key="2">
    <source>
        <dbReference type="PROSITE" id="PS50994"/>
    </source>
</evidence>
<dbReference type="Pfam" id="PF02023">
    <property type="entry name" value="SCAN"/>
    <property type="match status" value="1"/>
</dbReference>
<dbReference type="InParanoid" id="A0A671VUY8"/>
<dbReference type="InterPro" id="IPR036397">
    <property type="entry name" value="RNaseH_sf"/>
</dbReference>
<dbReference type="PANTHER" id="PTHR46888:SF13">
    <property type="entry name" value="RIBONUCLEASE H"/>
    <property type="match status" value="1"/>
</dbReference>
<dbReference type="SUPFAM" id="SSF53098">
    <property type="entry name" value="Ribonuclease H-like"/>
    <property type="match status" value="1"/>
</dbReference>
<protein>
    <recommendedName>
        <fullName evidence="1">Gypsy retrotransposon integrase-like protein 1</fullName>
    </recommendedName>
</protein>
<dbReference type="Pfam" id="PF16588">
    <property type="entry name" value="zf-C2H2_10"/>
    <property type="match status" value="1"/>
</dbReference>
<evidence type="ECO:0000313" key="3">
    <source>
        <dbReference type="Ensembl" id="ENSSAUP00010030703.1"/>
    </source>
</evidence>
<dbReference type="GO" id="GO:0003676">
    <property type="term" value="F:nucleic acid binding"/>
    <property type="evidence" value="ECO:0007669"/>
    <property type="project" value="InterPro"/>
</dbReference>
<reference evidence="3" key="2">
    <citation type="submission" date="2025-08" db="UniProtKB">
        <authorList>
            <consortium name="Ensembl"/>
        </authorList>
    </citation>
    <scope>IDENTIFICATION</scope>
</reference>
<accession>A0A671VUY8</accession>
<dbReference type="InterPro" id="IPR003309">
    <property type="entry name" value="SCAN_dom"/>
</dbReference>
<proteinExistence type="predicted"/>
<dbReference type="GO" id="GO:0008270">
    <property type="term" value="F:zinc ion binding"/>
    <property type="evidence" value="ECO:0007669"/>
    <property type="project" value="InterPro"/>
</dbReference>
<dbReference type="Ensembl" id="ENSSAUT00010032358.1">
    <property type="protein sequence ID" value="ENSSAUP00010030703.1"/>
    <property type="gene ID" value="ENSSAUG00010013159.1"/>
</dbReference>
<dbReference type="Gene3D" id="1.10.340.70">
    <property type="match status" value="1"/>
</dbReference>
<feature type="domain" description="Integrase catalytic" evidence="2">
    <location>
        <begin position="541"/>
        <end position="612"/>
    </location>
</feature>
<dbReference type="Gene3D" id="1.10.4020.10">
    <property type="entry name" value="DNA breaking-rejoining enzymes"/>
    <property type="match status" value="1"/>
</dbReference>
<dbReference type="InterPro" id="IPR041588">
    <property type="entry name" value="Integrase_H2C2"/>
</dbReference>
<dbReference type="InterPro" id="IPR012337">
    <property type="entry name" value="RNaseH-like_sf"/>
</dbReference>
<dbReference type="InterPro" id="IPR001584">
    <property type="entry name" value="Integrase_cat-core"/>
</dbReference>
<organism evidence="3 4">
    <name type="scientific">Sparus aurata</name>
    <name type="common">Gilthead sea bream</name>
    <dbReference type="NCBI Taxonomy" id="8175"/>
    <lineage>
        <taxon>Eukaryota</taxon>
        <taxon>Metazoa</taxon>
        <taxon>Chordata</taxon>
        <taxon>Craniata</taxon>
        <taxon>Vertebrata</taxon>
        <taxon>Euteleostomi</taxon>
        <taxon>Actinopterygii</taxon>
        <taxon>Neopterygii</taxon>
        <taxon>Teleostei</taxon>
        <taxon>Neoteleostei</taxon>
        <taxon>Acanthomorphata</taxon>
        <taxon>Eupercaria</taxon>
        <taxon>Spariformes</taxon>
        <taxon>Sparidae</taxon>
        <taxon>Sparus</taxon>
    </lineage>
</organism>
<reference evidence="3" key="1">
    <citation type="submission" date="2021-04" db="EMBL/GenBank/DDBJ databases">
        <authorList>
            <consortium name="Wellcome Sanger Institute Data Sharing"/>
        </authorList>
    </citation>
    <scope>NUCLEOTIDE SEQUENCE [LARGE SCALE GENOMIC DNA]</scope>
</reference>
<reference evidence="3" key="3">
    <citation type="submission" date="2025-09" db="UniProtKB">
        <authorList>
            <consortium name="Ensembl"/>
        </authorList>
    </citation>
    <scope>IDENTIFICATION</scope>
</reference>
<dbReference type="AlphaFoldDB" id="A0A671VUY8"/>
<dbReference type="PROSITE" id="PS50994">
    <property type="entry name" value="INTEGRASE"/>
    <property type="match status" value="1"/>
</dbReference>
<keyword evidence="4" id="KW-1185">Reference proteome</keyword>
<sequence>MLQCALTGKAQEAYSALSLSDGKDYERVKSAVLKAYELVPEAYHQRFRTWKRMEKQTHLEFARDLTGHFARWCTALKVETFEDLSELIVLEQFKNSISDSIAQHINDLKVKSVAEAASLADDYVLTHKRSFGEWRAQGGTHGHFGERPEGALGSYVGRFGPKERNGRGFEKTCSYCHKKGHFRADCYALKARALQGSSAGQPKGACCAISLPNGPAGSVTDQSESVPAAFLPFISDGYVSLVGGSLKVPVKILRDTAAFDSFIQASVIPFSNESHTGCWVPVVGMEMKVLQVPLHRVVLHSDLFQGELAVGVRPALPVEGVTLILGNGAAGERVWGGTSPPPVVSSVPLVRKQPDNDAASFPEVFTACAVTRSMVQNSPPAVPEHEVGDGEAAEGWCFSLSDLCLSVTREELESEQRADVSLIGMFDVALPTHEVKNASHCYFLLKGLLMRKWVPHGDEFVGDPVLQVVVPSRLRETVLKRAHDESGHWGVRKTYDRILRFFFWPRLKRDVAEYIKTCHVCQLAGKPNQVIKPAPLLPIPAVKQPFEHLIIDCVGPLPRSRSGAAYLLTVMCQTTRYPAAYPLRTITARSVVRALMQFIAIFGIPKIIQSDQ</sequence>
<dbReference type="PANTHER" id="PTHR46888">
    <property type="entry name" value="ZINC KNUCKLE DOMAINCONTAINING PROTEIN-RELATED"/>
    <property type="match status" value="1"/>
</dbReference>
<dbReference type="GeneTree" id="ENSGT01050000244855"/>
<dbReference type="OMA" id="PHGEREC"/>
<dbReference type="SUPFAM" id="SSF47353">
    <property type="entry name" value="Retrovirus capsid dimerization domain-like"/>
    <property type="match status" value="1"/>
</dbReference>
<evidence type="ECO:0000256" key="1">
    <source>
        <dbReference type="ARBA" id="ARBA00039658"/>
    </source>
</evidence>
<dbReference type="SUPFAM" id="SSF57756">
    <property type="entry name" value="Retrovirus zinc finger-like domains"/>
    <property type="match status" value="1"/>
</dbReference>
<dbReference type="FunFam" id="1.10.340.70:FF:000001">
    <property type="entry name" value="Retrovirus-related Pol polyprotein from transposon gypsy-like Protein"/>
    <property type="match status" value="1"/>
</dbReference>
<dbReference type="InterPro" id="IPR036875">
    <property type="entry name" value="Znf_CCHC_sf"/>
</dbReference>
<dbReference type="InterPro" id="IPR038269">
    <property type="entry name" value="SCAN_sf"/>
</dbReference>